<dbReference type="EMBL" id="KB007883">
    <property type="protein sequence ID" value="ELR22526.1"/>
    <property type="molecule type" value="Genomic_DNA"/>
</dbReference>
<organism evidence="2 3">
    <name type="scientific">Acanthamoeba castellanii (strain ATCC 30010 / Neff)</name>
    <dbReference type="NCBI Taxonomy" id="1257118"/>
    <lineage>
        <taxon>Eukaryota</taxon>
        <taxon>Amoebozoa</taxon>
        <taxon>Discosea</taxon>
        <taxon>Longamoebia</taxon>
        <taxon>Centramoebida</taxon>
        <taxon>Acanthamoebidae</taxon>
        <taxon>Acanthamoeba</taxon>
    </lineage>
</organism>
<evidence type="ECO:0000313" key="2">
    <source>
        <dbReference type="EMBL" id="ELR22526.1"/>
    </source>
</evidence>
<keyword evidence="3" id="KW-1185">Reference proteome</keyword>
<dbReference type="VEuPathDB" id="AmoebaDB:ACA1_142170"/>
<proteinExistence type="predicted"/>
<sequence>MHQAIKESMSLATGVSLLPIVSVAVRLDNHLTYAFDLCDLTELNWKKSGLKIPEDNSMLTPLATSLPDQLTLCTHDGVEKIKVCFVGGTITLCGRQTALFDRVTTSGDGSSLHAHGRDPEGKLWSVKLGFTSKSAHPRADCDWDDIEQKNLRAQEFEPHVEPDTSKEVIHEKKKKKKKTIDDDEVWVGIKAWSGGMAVFGLFITWLRSID</sequence>
<keyword evidence="1" id="KW-0812">Transmembrane</keyword>
<evidence type="ECO:0000313" key="3">
    <source>
        <dbReference type="Proteomes" id="UP000011083"/>
    </source>
</evidence>
<dbReference type="Proteomes" id="UP000011083">
    <property type="component" value="Unassembled WGS sequence"/>
</dbReference>
<feature type="transmembrane region" description="Helical" evidence="1">
    <location>
        <begin position="185"/>
        <end position="206"/>
    </location>
</feature>
<dbReference type="KEGG" id="acan:ACA1_142170"/>
<keyword evidence="1" id="KW-1133">Transmembrane helix</keyword>
<accession>L8HDR2</accession>
<name>L8HDR2_ACACF</name>
<dbReference type="GeneID" id="14923468"/>
<gene>
    <name evidence="2" type="ORF">ACA1_142170</name>
</gene>
<dbReference type="AlphaFoldDB" id="L8HDR2"/>
<reference evidence="2 3" key="1">
    <citation type="journal article" date="2013" name="Genome Biol.">
        <title>Genome of Acanthamoeba castellanii highlights extensive lateral gene transfer and early evolution of tyrosine kinase signaling.</title>
        <authorList>
            <person name="Clarke M."/>
            <person name="Lohan A.J."/>
            <person name="Liu B."/>
            <person name="Lagkouvardos I."/>
            <person name="Roy S."/>
            <person name="Zafar N."/>
            <person name="Bertelli C."/>
            <person name="Schilde C."/>
            <person name="Kianianmomeni A."/>
            <person name="Burglin T.R."/>
            <person name="Frech C."/>
            <person name="Turcotte B."/>
            <person name="Kopec K.O."/>
            <person name="Synnott J.M."/>
            <person name="Choo C."/>
            <person name="Paponov I."/>
            <person name="Finkler A."/>
            <person name="Soon Heng Tan C."/>
            <person name="Hutchins A.P."/>
            <person name="Weinmeier T."/>
            <person name="Rattei T."/>
            <person name="Chu J.S."/>
            <person name="Gimenez G."/>
            <person name="Irimia M."/>
            <person name="Rigden D.J."/>
            <person name="Fitzpatrick D.A."/>
            <person name="Lorenzo-Morales J."/>
            <person name="Bateman A."/>
            <person name="Chiu C.H."/>
            <person name="Tang P."/>
            <person name="Hegemann P."/>
            <person name="Fromm H."/>
            <person name="Raoult D."/>
            <person name="Greub G."/>
            <person name="Miranda-Saavedra D."/>
            <person name="Chen N."/>
            <person name="Nash P."/>
            <person name="Ginger M.L."/>
            <person name="Horn M."/>
            <person name="Schaap P."/>
            <person name="Caler L."/>
            <person name="Loftus B."/>
        </authorList>
    </citation>
    <scope>NUCLEOTIDE SEQUENCE [LARGE SCALE GENOMIC DNA]</scope>
    <source>
        <strain evidence="2 3">Neff</strain>
    </source>
</reference>
<keyword evidence="1" id="KW-0472">Membrane</keyword>
<dbReference type="RefSeq" id="XP_004349614.1">
    <property type="nucleotide sequence ID" value="XM_004349564.1"/>
</dbReference>
<protein>
    <submittedName>
        <fullName evidence="2">Uncharacterized protein</fullName>
    </submittedName>
</protein>
<evidence type="ECO:0000256" key="1">
    <source>
        <dbReference type="SAM" id="Phobius"/>
    </source>
</evidence>